<dbReference type="PANTHER" id="PTHR37845">
    <property type="entry name" value="SEQUENCE ORPHAN"/>
    <property type="match status" value="1"/>
</dbReference>
<name>A0A5N6U670_ASPAV</name>
<dbReference type="Proteomes" id="UP000325780">
    <property type="component" value="Unassembled WGS sequence"/>
</dbReference>
<sequence>MAPTESQAPGCWDSTLLGKVGGDLTAAAVSATLVSPSVSIFDRSLVEKSASNRPLLQSLRAQTISAFTHPTRFLLSRANGYNWALYAATFSVANSSDTIGKSLGVSNIDPITFSLTFLVNVPLGVWKDMRFAKLFGQFTDATAKITKTAPTRASSAAAMGTFLLRDAATIFGSFTLAPRCAAAIPDSFTTHPYSKTIITQMLVPISSQLVATPLHLLGLDLYNRPYDVTWPDRLKLLMRHLPSATALRCARIIPAFGVGCLANMGLRSLFHDACDNYNLPNSIEKHHLV</sequence>
<evidence type="ECO:0008006" key="3">
    <source>
        <dbReference type="Google" id="ProtNLM"/>
    </source>
</evidence>
<dbReference type="AlphaFoldDB" id="A0A5N6U670"/>
<dbReference type="EMBL" id="ML742032">
    <property type="protein sequence ID" value="KAE8154137.1"/>
    <property type="molecule type" value="Genomic_DNA"/>
</dbReference>
<dbReference type="GO" id="GO:0005739">
    <property type="term" value="C:mitochondrion"/>
    <property type="evidence" value="ECO:0007669"/>
    <property type="project" value="TreeGrafter"/>
</dbReference>
<protein>
    <recommendedName>
        <fullName evidence="3">Sequence orphan</fullName>
    </recommendedName>
</protein>
<proteinExistence type="predicted"/>
<dbReference type="OrthoDB" id="275936at2759"/>
<organism evidence="1 2">
    <name type="scientific">Aspergillus avenaceus</name>
    <dbReference type="NCBI Taxonomy" id="36643"/>
    <lineage>
        <taxon>Eukaryota</taxon>
        <taxon>Fungi</taxon>
        <taxon>Dikarya</taxon>
        <taxon>Ascomycota</taxon>
        <taxon>Pezizomycotina</taxon>
        <taxon>Eurotiomycetes</taxon>
        <taxon>Eurotiomycetidae</taxon>
        <taxon>Eurotiales</taxon>
        <taxon>Aspergillaceae</taxon>
        <taxon>Aspergillus</taxon>
        <taxon>Aspergillus subgen. Circumdati</taxon>
    </lineage>
</organism>
<keyword evidence="2" id="KW-1185">Reference proteome</keyword>
<reference evidence="1 2" key="1">
    <citation type="submission" date="2019-04" db="EMBL/GenBank/DDBJ databases">
        <title>Friends and foes A comparative genomics study of 23 Aspergillus species from section Flavi.</title>
        <authorList>
            <consortium name="DOE Joint Genome Institute"/>
            <person name="Kjaerbolling I."/>
            <person name="Vesth T."/>
            <person name="Frisvad J.C."/>
            <person name="Nybo J.L."/>
            <person name="Theobald S."/>
            <person name="Kildgaard S."/>
            <person name="Isbrandt T."/>
            <person name="Kuo A."/>
            <person name="Sato A."/>
            <person name="Lyhne E.K."/>
            <person name="Kogle M.E."/>
            <person name="Wiebenga A."/>
            <person name="Kun R.S."/>
            <person name="Lubbers R.J."/>
            <person name="Makela M.R."/>
            <person name="Barry K."/>
            <person name="Chovatia M."/>
            <person name="Clum A."/>
            <person name="Daum C."/>
            <person name="Haridas S."/>
            <person name="He G."/>
            <person name="LaButti K."/>
            <person name="Lipzen A."/>
            <person name="Mondo S."/>
            <person name="Riley R."/>
            <person name="Salamov A."/>
            <person name="Simmons B.A."/>
            <person name="Magnuson J.K."/>
            <person name="Henrissat B."/>
            <person name="Mortensen U.H."/>
            <person name="Larsen T.O."/>
            <person name="Devries R.P."/>
            <person name="Grigoriev I.V."/>
            <person name="Machida M."/>
            <person name="Baker S.E."/>
            <person name="Andersen M.R."/>
        </authorList>
    </citation>
    <scope>NUCLEOTIDE SEQUENCE [LARGE SCALE GENOMIC DNA]</scope>
    <source>
        <strain evidence="1 2">IBT 18842</strain>
    </source>
</reference>
<evidence type="ECO:0000313" key="1">
    <source>
        <dbReference type="EMBL" id="KAE8154137.1"/>
    </source>
</evidence>
<dbReference type="PANTHER" id="PTHR37845:SF1">
    <property type="entry name" value="SEQUENCE ORPHAN"/>
    <property type="match status" value="1"/>
</dbReference>
<gene>
    <name evidence="1" type="ORF">BDV25DRAFT_167835</name>
</gene>
<evidence type="ECO:0000313" key="2">
    <source>
        <dbReference type="Proteomes" id="UP000325780"/>
    </source>
</evidence>
<dbReference type="InterPro" id="IPR038781">
    <property type="entry name" value="C365.16-ike"/>
</dbReference>
<accession>A0A5N6U670</accession>